<sequence length="96" mass="9879">MQNGISISTHSLEDTHTGYSGCALGRALPLISAQAVEELGLGGVAVRETGRAVVISIYGSPLRCPTSAPSFCTAGVLSCFANWLYGHSEGRGISPV</sequence>
<evidence type="ECO:0000313" key="2">
    <source>
        <dbReference type="Proteomes" id="UP001519460"/>
    </source>
</evidence>
<dbReference type="Proteomes" id="UP001519460">
    <property type="component" value="Unassembled WGS sequence"/>
</dbReference>
<comment type="caution">
    <text evidence="1">The sequence shown here is derived from an EMBL/GenBank/DDBJ whole genome shotgun (WGS) entry which is preliminary data.</text>
</comment>
<keyword evidence="2" id="KW-1185">Reference proteome</keyword>
<organism evidence="1 2">
    <name type="scientific">Batillaria attramentaria</name>
    <dbReference type="NCBI Taxonomy" id="370345"/>
    <lineage>
        <taxon>Eukaryota</taxon>
        <taxon>Metazoa</taxon>
        <taxon>Spiralia</taxon>
        <taxon>Lophotrochozoa</taxon>
        <taxon>Mollusca</taxon>
        <taxon>Gastropoda</taxon>
        <taxon>Caenogastropoda</taxon>
        <taxon>Sorbeoconcha</taxon>
        <taxon>Cerithioidea</taxon>
        <taxon>Batillariidae</taxon>
        <taxon>Batillaria</taxon>
    </lineage>
</organism>
<name>A0ABD0M6D2_9CAEN</name>
<dbReference type="AlphaFoldDB" id="A0ABD0M6D2"/>
<dbReference type="EMBL" id="JACVVK020000006">
    <property type="protein sequence ID" value="KAK7506748.1"/>
    <property type="molecule type" value="Genomic_DNA"/>
</dbReference>
<evidence type="ECO:0000313" key="1">
    <source>
        <dbReference type="EMBL" id="KAK7506748.1"/>
    </source>
</evidence>
<protein>
    <submittedName>
        <fullName evidence="1">Uncharacterized protein</fullName>
    </submittedName>
</protein>
<proteinExistence type="predicted"/>
<gene>
    <name evidence="1" type="ORF">BaRGS_00002223</name>
</gene>
<reference evidence="1 2" key="1">
    <citation type="journal article" date="2023" name="Sci. Data">
        <title>Genome assembly of the Korean intertidal mud-creeper Batillaria attramentaria.</title>
        <authorList>
            <person name="Patra A.K."/>
            <person name="Ho P.T."/>
            <person name="Jun S."/>
            <person name="Lee S.J."/>
            <person name="Kim Y."/>
            <person name="Won Y.J."/>
        </authorList>
    </citation>
    <scope>NUCLEOTIDE SEQUENCE [LARGE SCALE GENOMIC DNA]</scope>
    <source>
        <strain evidence="1">Wonlab-2016</strain>
    </source>
</reference>
<accession>A0ABD0M6D2</accession>